<dbReference type="InterPro" id="IPR028357">
    <property type="entry name" value="UDPglc_DH_bac"/>
</dbReference>
<dbReference type="InterPro" id="IPR017476">
    <property type="entry name" value="UDP-Glc/GDP-Man"/>
</dbReference>
<dbReference type="PANTHER" id="PTHR43750:SF3">
    <property type="entry name" value="UDP-GLUCOSE 6-DEHYDROGENASE TUAD"/>
    <property type="match status" value="1"/>
</dbReference>
<evidence type="ECO:0000313" key="8">
    <source>
        <dbReference type="EMBL" id="CAB4677761.1"/>
    </source>
</evidence>
<evidence type="ECO:0000256" key="2">
    <source>
        <dbReference type="ARBA" id="ARBA00006601"/>
    </source>
</evidence>
<dbReference type="UniPathway" id="UPA00038">
    <property type="reaction ID" value="UER00491"/>
</dbReference>
<dbReference type="SUPFAM" id="SSF51735">
    <property type="entry name" value="NAD(P)-binding Rossmann-fold domains"/>
    <property type="match status" value="1"/>
</dbReference>
<keyword evidence="5" id="KW-0520">NAD</keyword>
<reference evidence="8" key="1">
    <citation type="submission" date="2020-05" db="EMBL/GenBank/DDBJ databases">
        <authorList>
            <person name="Chiriac C."/>
            <person name="Salcher M."/>
            <person name="Ghai R."/>
            <person name="Kavagutti S V."/>
        </authorList>
    </citation>
    <scope>NUCLEOTIDE SEQUENCE</scope>
</reference>
<dbReference type="Pfam" id="PF03720">
    <property type="entry name" value="UDPG_MGDP_dh_C"/>
    <property type="match status" value="1"/>
</dbReference>
<dbReference type="PIRSF" id="PIRSF500134">
    <property type="entry name" value="UDPglc_DH_bac"/>
    <property type="match status" value="1"/>
</dbReference>
<evidence type="ECO:0000256" key="1">
    <source>
        <dbReference type="ARBA" id="ARBA00004701"/>
    </source>
</evidence>
<dbReference type="PIRSF" id="PIRSF000124">
    <property type="entry name" value="UDPglc_GDPman_dh"/>
    <property type="match status" value="1"/>
</dbReference>
<name>A0A6J6MTU5_9ZZZZ</name>
<dbReference type="InterPro" id="IPR008927">
    <property type="entry name" value="6-PGluconate_DH-like_C_sf"/>
</dbReference>
<dbReference type="InterPro" id="IPR036220">
    <property type="entry name" value="UDP-Glc/GDP-Man_DH_C_sf"/>
</dbReference>
<evidence type="ECO:0000256" key="6">
    <source>
        <dbReference type="ARBA" id="ARBA00047473"/>
    </source>
</evidence>
<comment type="similarity">
    <text evidence="2">Belongs to the UDP-glucose/GDP-mannose dehydrogenase family.</text>
</comment>
<dbReference type="Pfam" id="PF03721">
    <property type="entry name" value="UDPG_MGDP_dh_N"/>
    <property type="match status" value="1"/>
</dbReference>
<dbReference type="GO" id="GO:0051287">
    <property type="term" value="F:NAD binding"/>
    <property type="evidence" value="ECO:0007669"/>
    <property type="project" value="InterPro"/>
</dbReference>
<dbReference type="GO" id="GO:0000271">
    <property type="term" value="P:polysaccharide biosynthetic process"/>
    <property type="evidence" value="ECO:0007669"/>
    <property type="project" value="InterPro"/>
</dbReference>
<sequence length="436" mass="46908">MALKLSVVGCGYLGATHAACMSSLGFEVIGVDTDPEKIAMLSKGELPFYEPGLDTLLASEIKTGRLTFTTDFSAVADADVHFICVGTPQSKDGLAADLTYVKSAVQAIAPHLKNGSLVVGKSTVPVGTAQGLRAQLAQSAPQADLAWNPEFLREGFAVEDTLTPNRLVVGVANDRAEEILKEVYKPIIDLGTPWIRADLPTSELVKVAANSFLATKISFINAMAEVCEAAGGDVTVLAKAIGYDPRIGNRFLQAGIGFGGGCLPKDIRAFMARAEELGAKQALEFLREIDAINLRARQRVIDVVRAELTDDLTAYKIAVLGAAFKPDSDDVRDSPALDIAAQLQAAGASVIVHDPKAIENARKRFPKLGFAVTVQECVKDSDLILHLTEWREYRELDPKALASLVKKKIVIDGRNALDRDKWRAAGWQFHALGRSD</sequence>
<comment type="pathway">
    <text evidence="1">Nucleotide-sugar biosynthesis; UDP-alpha-D-glucuronate biosynthesis; UDP-alpha-D-glucuronate from UDP-alpha-D-glucose: step 1/1.</text>
</comment>
<dbReference type="EC" id="1.1.1.22" evidence="3"/>
<dbReference type="GO" id="GO:0006065">
    <property type="term" value="P:UDP-glucuronate biosynthetic process"/>
    <property type="evidence" value="ECO:0007669"/>
    <property type="project" value="UniProtKB-UniPathway"/>
</dbReference>
<dbReference type="EMBL" id="CAEZXJ010000001">
    <property type="protein sequence ID" value="CAB4677761.1"/>
    <property type="molecule type" value="Genomic_DNA"/>
</dbReference>
<dbReference type="PANTHER" id="PTHR43750">
    <property type="entry name" value="UDP-GLUCOSE 6-DEHYDROGENASE TUAD"/>
    <property type="match status" value="1"/>
</dbReference>
<comment type="catalytic activity">
    <reaction evidence="6">
        <text>UDP-alpha-D-glucose + 2 NAD(+) + H2O = UDP-alpha-D-glucuronate + 2 NADH + 3 H(+)</text>
        <dbReference type="Rhea" id="RHEA:23596"/>
        <dbReference type="ChEBI" id="CHEBI:15377"/>
        <dbReference type="ChEBI" id="CHEBI:15378"/>
        <dbReference type="ChEBI" id="CHEBI:57540"/>
        <dbReference type="ChEBI" id="CHEBI:57945"/>
        <dbReference type="ChEBI" id="CHEBI:58052"/>
        <dbReference type="ChEBI" id="CHEBI:58885"/>
        <dbReference type="EC" id="1.1.1.22"/>
    </reaction>
</comment>
<dbReference type="Gene3D" id="3.40.50.720">
    <property type="entry name" value="NAD(P)-binding Rossmann-like Domain"/>
    <property type="match status" value="2"/>
</dbReference>
<evidence type="ECO:0000256" key="4">
    <source>
        <dbReference type="ARBA" id="ARBA00023002"/>
    </source>
</evidence>
<organism evidence="8">
    <name type="scientific">freshwater metagenome</name>
    <dbReference type="NCBI Taxonomy" id="449393"/>
    <lineage>
        <taxon>unclassified sequences</taxon>
        <taxon>metagenomes</taxon>
        <taxon>ecological metagenomes</taxon>
    </lineage>
</organism>
<evidence type="ECO:0000259" key="7">
    <source>
        <dbReference type="SMART" id="SM00984"/>
    </source>
</evidence>
<accession>A0A6J6MTU5</accession>
<gene>
    <name evidence="8" type="ORF">UFOPK2372_00028</name>
</gene>
<dbReference type="InterPro" id="IPR014026">
    <property type="entry name" value="UDP-Glc/GDP-Man_DH_dimer"/>
</dbReference>
<evidence type="ECO:0000256" key="5">
    <source>
        <dbReference type="ARBA" id="ARBA00023027"/>
    </source>
</evidence>
<dbReference type="Gene3D" id="1.20.5.100">
    <property type="entry name" value="Cytochrome c1, transmembrane anchor, C-terminal"/>
    <property type="match status" value="1"/>
</dbReference>
<dbReference type="AlphaFoldDB" id="A0A6J6MTU5"/>
<dbReference type="SMART" id="SM00984">
    <property type="entry name" value="UDPG_MGDP_dh_C"/>
    <property type="match status" value="1"/>
</dbReference>
<protein>
    <recommendedName>
        <fullName evidence="3">UDP-glucose 6-dehydrogenase</fullName>
        <ecNumber evidence="3">1.1.1.22</ecNumber>
    </recommendedName>
</protein>
<proteinExistence type="inferred from homology"/>
<dbReference type="NCBIfam" id="TIGR03026">
    <property type="entry name" value="NDP-sugDHase"/>
    <property type="match status" value="1"/>
</dbReference>
<keyword evidence="4" id="KW-0560">Oxidoreductase</keyword>
<feature type="domain" description="UDP-glucose/GDP-mannose dehydrogenase C-terminal" evidence="7">
    <location>
        <begin position="318"/>
        <end position="419"/>
    </location>
</feature>
<evidence type="ECO:0000256" key="3">
    <source>
        <dbReference type="ARBA" id="ARBA00012954"/>
    </source>
</evidence>
<dbReference type="Pfam" id="PF00984">
    <property type="entry name" value="UDPG_MGDP_dh"/>
    <property type="match status" value="1"/>
</dbReference>
<dbReference type="InterPro" id="IPR036291">
    <property type="entry name" value="NAD(P)-bd_dom_sf"/>
</dbReference>
<dbReference type="SUPFAM" id="SSF48179">
    <property type="entry name" value="6-phosphogluconate dehydrogenase C-terminal domain-like"/>
    <property type="match status" value="1"/>
</dbReference>
<dbReference type="InterPro" id="IPR001732">
    <property type="entry name" value="UDP-Glc/GDP-Man_DH_N"/>
</dbReference>
<dbReference type="GO" id="GO:0003979">
    <property type="term" value="F:UDP-glucose 6-dehydrogenase activity"/>
    <property type="evidence" value="ECO:0007669"/>
    <property type="project" value="UniProtKB-EC"/>
</dbReference>
<dbReference type="InterPro" id="IPR014027">
    <property type="entry name" value="UDP-Glc/GDP-Man_DH_C"/>
</dbReference>
<dbReference type="SUPFAM" id="SSF52413">
    <property type="entry name" value="UDP-glucose/GDP-mannose dehydrogenase C-terminal domain"/>
    <property type="match status" value="1"/>
</dbReference>